<dbReference type="EMBL" id="AP024820">
    <property type="protein sequence ID" value="BCZ19999.1"/>
    <property type="molecule type" value="Genomic_DNA"/>
</dbReference>
<accession>A0ABN6IB54</accession>
<keyword evidence="1" id="KW-0614">Plasmid</keyword>
<reference evidence="1 2" key="1">
    <citation type="submission" date="2021-07" db="EMBL/GenBank/DDBJ databases">
        <title>Novel Helicobacter sp. Isolated from a cat.</title>
        <authorList>
            <person name="Rimbara E."/>
            <person name="Suzuki M."/>
        </authorList>
    </citation>
    <scope>NUCLEOTIDE SEQUENCE [LARGE SCALE GENOMIC DNA]</scope>
    <source>
        <strain evidence="2">NHP19-012</strain>
        <plasmid evidence="1 2">pNHP190012_1</plasmid>
    </source>
</reference>
<organism evidence="1 2">
    <name type="scientific">Helicobacter gastrofelis</name>
    <dbReference type="NCBI Taxonomy" id="2849642"/>
    <lineage>
        <taxon>Bacteria</taxon>
        <taxon>Pseudomonadati</taxon>
        <taxon>Campylobacterota</taxon>
        <taxon>Epsilonproteobacteria</taxon>
        <taxon>Campylobacterales</taxon>
        <taxon>Helicobacteraceae</taxon>
        <taxon>Helicobacter</taxon>
    </lineage>
</organism>
<sequence>MFEVNNNVLTPACKELAYTQDEIKEHAEKMQLLDQRIYSAIHYRKIRTGRGGKVTGIVFEVAPNPKTIAEQEARKNALKARDSKSAVLDALIQDHKENKAYHRHFSKEDVKTLKGLINTQGKLRVDNPEHLFKAVRLVDIYPAKTREWIAGQFEILGNEKRDFEMAGHIAL</sequence>
<gene>
    <name evidence="1" type="ORF">NHP190012_16410</name>
</gene>
<dbReference type="Proteomes" id="UP000826146">
    <property type="component" value="Plasmid pNHP190012_1"/>
</dbReference>
<evidence type="ECO:0000313" key="1">
    <source>
        <dbReference type="EMBL" id="BCZ19999.1"/>
    </source>
</evidence>
<protein>
    <submittedName>
        <fullName evidence="1">Uncharacterized protein</fullName>
    </submittedName>
</protein>
<keyword evidence="2" id="KW-1185">Reference proteome</keyword>
<evidence type="ECO:0000313" key="2">
    <source>
        <dbReference type="Proteomes" id="UP000826146"/>
    </source>
</evidence>
<dbReference type="RefSeq" id="WP_221272667.1">
    <property type="nucleotide sequence ID" value="NZ_AP024820.1"/>
</dbReference>
<proteinExistence type="predicted"/>
<name>A0ABN6IB54_9HELI</name>
<geneLocation type="plasmid" evidence="1 2">
    <name>pNHP190012_1</name>
</geneLocation>